<keyword evidence="10" id="KW-1185">Reference proteome</keyword>
<dbReference type="InterPro" id="IPR004681">
    <property type="entry name" value="TRAP_DctM"/>
</dbReference>
<comment type="caution">
    <text evidence="7">Lacks conserved residue(s) required for the propagation of feature annotation.</text>
</comment>
<evidence type="ECO:0000256" key="5">
    <source>
        <dbReference type="ARBA" id="ARBA00022989"/>
    </source>
</evidence>
<dbReference type="PIRSF" id="PIRSF006066">
    <property type="entry name" value="HI0050"/>
    <property type="match status" value="1"/>
</dbReference>
<name>A0A2T5H4E1_9RHOB</name>
<dbReference type="Proteomes" id="UP000244077">
    <property type="component" value="Unassembled WGS sequence"/>
</dbReference>
<feature type="transmembrane region" description="Helical" evidence="7">
    <location>
        <begin position="223"/>
        <end position="244"/>
    </location>
</feature>
<keyword evidence="6 7" id="KW-0472">Membrane</keyword>
<evidence type="ECO:0000256" key="1">
    <source>
        <dbReference type="ARBA" id="ARBA00004429"/>
    </source>
</evidence>
<comment type="similarity">
    <text evidence="7">Belongs to the TRAP transporter large permease family.</text>
</comment>
<keyword evidence="2" id="KW-1003">Cell membrane</keyword>
<evidence type="ECO:0000256" key="7">
    <source>
        <dbReference type="RuleBase" id="RU369079"/>
    </source>
</evidence>
<dbReference type="GO" id="GO:0022857">
    <property type="term" value="F:transmembrane transporter activity"/>
    <property type="evidence" value="ECO:0007669"/>
    <property type="project" value="UniProtKB-UniRule"/>
</dbReference>
<evidence type="ECO:0000313" key="10">
    <source>
        <dbReference type="Proteomes" id="UP000244077"/>
    </source>
</evidence>
<feature type="transmembrane region" description="Helical" evidence="7">
    <location>
        <begin position="365"/>
        <end position="390"/>
    </location>
</feature>
<dbReference type="RefSeq" id="WP_170109375.1">
    <property type="nucleotide sequence ID" value="NZ_QAOH01000026.1"/>
</dbReference>
<evidence type="ECO:0000313" key="9">
    <source>
        <dbReference type="EMBL" id="PTQ66448.1"/>
    </source>
</evidence>
<protein>
    <recommendedName>
        <fullName evidence="7">TRAP transporter large permease protein</fullName>
    </recommendedName>
</protein>
<evidence type="ECO:0000256" key="3">
    <source>
        <dbReference type="ARBA" id="ARBA00022519"/>
    </source>
</evidence>
<feature type="transmembrane region" description="Helical" evidence="7">
    <location>
        <begin position="321"/>
        <end position="353"/>
    </location>
</feature>
<reference evidence="9 10" key="1">
    <citation type="submission" date="2018-04" db="EMBL/GenBank/DDBJ databases">
        <title>Genomic Encyclopedia of Archaeal and Bacterial Type Strains, Phase II (KMG-II): from individual species to whole genera.</title>
        <authorList>
            <person name="Goeker M."/>
        </authorList>
    </citation>
    <scope>NUCLEOTIDE SEQUENCE [LARGE SCALE GENOMIC DNA]</scope>
    <source>
        <strain evidence="9 10">DSM 100434</strain>
    </source>
</reference>
<gene>
    <name evidence="9" type="ORF">C8N42_1261</name>
</gene>
<feature type="transmembrane region" description="Helical" evidence="7">
    <location>
        <begin position="62"/>
        <end position="82"/>
    </location>
</feature>
<sequence length="434" mass="45883">MSFAPEIVGLIGFIGLILLVLIRIPIVVALGMVGVIGYTVIDGWTRASIALGDLPFAMARNYSLSVLPLFILMGVVAARAGMARELFDAANTLFSGVRGSLAMASVGTCAGFGAISGSSVATAASIASIAIPEMQRHGYDTRLATGTIASAGTLGILIPPSIILVVYAILAEQSVPTLFAAGVLPGILYGLMQIALIVFIGWRRPDAVPRAPGAAMLERLKAVLGFWKIGVLFLLAVGGIYNGWFSPTEAAAIGALGAILIALLTRALRLRDLIPCLRETVLTTAELVLVMLGGYMFSYFITISQIPSALADLLVANNLPGIVVILFITLIYLILGLFLDSISMMLITVPIFLPIVQSLGFDPIWFGIYVVIVAEIGLITPPVGMNIYVIHSQLPELSLRDLYGGIMPFLGVALLMILLIVNGGVKTYQRAAQK</sequence>
<feature type="transmembrane region" description="Helical" evidence="7">
    <location>
        <begin position="402"/>
        <end position="425"/>
    </location>
</feature>
<feature type="transmembrane region" description="Helical" evidence="7">
    <location>
        <begin position="12"/>
        <end position="41"/>
    </location>
</feature>
<feature type="transmembrane region" description="Helical" evidence="7">
    <location>
        <begin position="250"/>
        <end position="268"/>
    </location>
</feature>
<dbReference type="NCBIfam" id="TIGR00786">
    <property type="entry name" value="dctM"/>
    <property type="match status" value="1"/>
</dbReference>
<comment type="subcellular location">
    <subcellularLocation>
        <location evidence="1 7">Cell inner membrane</location>
        <topology evidence="1 7">Multi-pass membrane protein</topology>
    </subcellularLocation>
</comment>
<dbReference type="InterPro" id="IPR010656">
    <property type="entry name" value="DctM"/>
</dbReference>
<feature type="transmembrane region" description="Helical" evidence="7">
    <location>
        <begin position="176"/>
        <end position="202"/>
    </location>
</feature>
<dbReference type="Pfam" id="PF06808">
    <property type="entry name" value="DctM"/>
    <property type="match status" value="1"/>
</dbReference>
<evidence type="ECO:0000256" key="2">
    <source>
        <dbReference type="ARBA" id="ARBA00022475"/>
    </source>
</evidence>
<feature type="transmembrane region" description="Helical" evidence="7">
    <location>
        <begin position="280"/>
        <end position="301"/>
    </location>
</feature>
<dbReference type="GO" id="GO:0005886">
    <property type="term" value="C:plasma membrane"/>
    <property type="evidence" value="ECO:0007669"/>
    <property type="project" value="UniProtKB-SubCell"/>
</dbReference>
<evidence type="ECO:0000256" key="6">
    <source>
        <dbReference type="ARBA" id="ARBA00023136"/>
    </source>
</evidence>
<organism evidence="9 10">
    <name type="scientific">Celeribacter persicus</name>
    <dbReference type="NCBI Taxonomy" id="1651082"/>
    <lineage>
        <taxon>Bacteria</taxon>
        <taxon>Pseudomonadati</taxon>
        <taxon>Pseudomonadota</taxon>
        <taxon>Alphaproteobacteria</taxon>
        <taxon>Rhodobacterales</taxon>
        <taxon>Roseobacteraceae</taxon>
        <taxon>Celeribacter</taxon>
    </lineage>
</organism>
<comment type="caution">
    <text evidence="9">The sequence shown here is derived from an EMBL/GenBank/DDBJ whole genome shotgun (WGS) entry which is preliminary data.</text>
</comment>
<dbReference type="PANTHER" id="PTHR33362">
    <property type="entry name" value="SIALIC ACID TRAP TRANSPORTER PERMEASE PROTEIN SIAT-RELATED"/>
    <property type="match status" value="1"/>
</dbReference>
<keyword evidence="4 7" id="KW-0812">Transmembrane</keyword>
<keyword evidence="5 7" id="KW-1133">Transmembrane helix</keyword>
<feature type="domain" description="TRAP C4-dicarboxylate transport system permease DctM subunit" evidence="8">
    <location>
        <begin position="13"/>
        <end position="420"/>
    </location>
</feature>
<comment type="function">
    <text evidence="7">Part of the tripartite ATP-independent periplasmic (TRAP) transport system.</text>
</comment>
<keyword evidence="7" id="KW-0813">Transport</keyword>
<keyword evidence="3 7" id="KW-0997">Cell inner membrane</keyword>
<evidence type="ECO:0000256" key="4">
    <source>
        <dbReference type="ARBA" id="ARBA00022692"/>
    </source>
</evidence>
<feature type="transmembrane region" description="Helical" evidence="7">
    <location>
        <begin position="143"/>
        <end position="170"/>
    </location>
</feature>
<dbReference type="EMBL" id="QAOH01000026">
    <property type="protein sequence ID" value="PTQ66448.1"/>
    <property type="molecule type" value="Genomic_DNA"/>
</dbReference>
<evidence type="ECO:0000259" key="8">
    <source>
        <dbReference type="Pfam" id="PF06808"/>
    </source>
</evidence>
<accession>A0A2T5H4E1</accession>
<dbReference type="PANTHER" id="PTHR33362:SF5">
    <property type="entry name" value="C4-DICARBOXYLATE TRAP TRANSPORTER LARGE PERMEASE PROTEIN DCTM"/>
    <property type="match status" value="1"/>
</dbReference>
<dbReference type="AlphaFoldDB" id="A0A2T5H4E1"/>
<proteinExistence type="inferred from homology"/>
<comment type="subunit">
    <text evidence="7">The complex comprises the extracytoplasmic solute receptor protein and the two transmembrane proteins.</text>
</comment>